<evidence type="ECO:0000256" key="5">
    <source>
        <dbReference type="PROSITE-ProRule" id="PRU00169"/>
    </source>
</evidence>
<keyword evidence="9" id="KW-1185">Reference proteome</keyword>
<name>A0ABV5LNP0_9ACTN</name>
<evidence type="ECO:0000256" key="2">
    <source>
        <dbReference type="ARBA" id="ARBA00023015"/>
    </source>
</evidence>
<sequence length="257" mass="26838">MARAAGPGREGAVVPDGVHDPGGDGAEGGGDLRVAAVDDHPALLSGLRVELAQLDHRIRLVATAPTVDELLAGFARSVSRAPEAPPVDVVLLDLRLGDESRPARNVERLLRAGVAVLVYTEGRSPDAALEALRAGALGVLLKDRPVATVAEALWAAGAGETPESAETAATLQHSQTLADHLSLQERRVLELYAGGMPARSVALRLGVGHETAKSYLKRIRAKYAAVDRPAYTRMELYHRAVEDGVIAPVTGSGPGEG</sequence>
<dbReference type="InterPro" id="IPR016032">
    <property type="entry name" value="Sig_transdc_resp-reg_C-effctor"/>
</dbReference>
<dbReference type="Pfam" id="PF00196">
    <property type="entry name" value="GerE"/>
    <property type="match status" value="1"/>
</dbReference>
<comment type="caution">
    <text evidence="8">The sequence shown here is derived from an EMBL/GenBank/DDBJ whole genome shotgun (WGS) entry which is preliminary data.</text>
</comment>
<keyword evidence="4" id="KW-0804">Transcription</keyword>
<dbReference type="SMART" id="SM00421">
    <property type="entry name" value="HTH_LUXR"/>
    <property type="match status" value="1"/>
</dbReference>
<dbReference type="PANTHER" id="PTHR43214:SF24">
    <property type="entry name" value="TRANSCRIPTIONAL REGULATORY PROTEIN NARL-RELATED"/>
    <property type="match status" value="1"/>
</dbReference>
<reference evidence="8 9" key="1">
    <citation type="submission" date="2024-09" db="EMBL/GenBank/DDBJ databases">
        <authorList>
            <person name="Sun Q."/>
            <person name="Mori K."/>
        </authorList>
    </citation>
    <scope>NUCLEOTIDE SEQUENCE [LARGE SCALE GENOMIC DNA]</scope>
    <source>
        <strain evidence="8 9">TISTR 1856</strain>
    </source>
</reference>
<keyword evidence="1 5" id="KW-0597">Phosphoprotein</keyword>
<dbReference type="Gene3D" id="1.10.10.10">
    <property type="entry name" value="Winged helix-like DNA-binding domain superfamily/Winged helix DNA-binding domain"/>
    <property type="match status" value="1"/>
</dbReference>
<dbReference type="SUPFAM" id="SSF52172">
    <property type="entry name" value="CheY-like"/>
    <property type="match status" value="1"/>
</dbReference>
<dbReference type="PANTHER" id="PTHR43214">
    <property type="entry name" value="TWO-COMPONENT RESPONSE REGULATOR"/>
    <property type="match status" value="1"/>
</dbReference>
<dbReference type="InterPro" id="IPR000792">
    <property type="entry name" value="Tscrpt_reg_LuxR_C"/>
</dbReference>
<accession>A0ABV5LNP0</accession>
<keyword evidence="2" id="KW-0805">Transcription regulation</keyword>
<evidence type="ECO:0000256" key="4">
    <source>
        <dbReference type="ARBA" id="ARBA00023163"/>
    </source>
</evidence>
<evidence type="ECO:0000313" key="9">
    <source>
        <dbReference type="Proteomes" id="UP001589748"/>
    </source>
</evidence>
<feature type="domain" description="Response regulatory" evidence="7">
    <location>
        <begin position="33"/>
        <end position="157"/>
    </location>
</feature>
<dbReference type="PROSITE" id="PS50110">
    <property type="entry name" value="RESPONSE_REGULATORY"/>
    <property type="match status" value="1"/>
</dbReference>
<dbReference type="EMBL" id="JBHMDM010000001">
    <property type="protein sequence ID" value="MFB9375682.1"/>
    <property type="molecule type" value="Genomic_DNA"/>
</dbReference>
<dbReference type="Pfam" id="PF00072">
    <property type="entry name" value="Response_reg"/>
    <property type="match status" value="1"/>
</dbReference>
<dbReference type="InterPro" id="IPR036388">
    <property type="entry name" value="WH-like_DNA-bd_sf"/>
</dbReference>
<dbReference type="SMART" id="SM00448">
    <property type="entry name" value="REC"/>
    <property type="match status" value="1"/>
</dbReference>
<evidence type="ECO:0000256" key="3">
    <source>
        <dbReference type="ARBA" id="ARBA00023125"/>
    </source>
</evidence>
<feature type="modified residue" description="4-aspartylphosphate" evidence="5">
    <location>
        <position position="93"/>
    </location>
</feature>
<dbReference type="Proteomes" id="UP001589748">
    <property type="component" value="Unassembled WGS sequence"/>
</dbReference>
<dbReference type="InterPro" id="IPR011006">
    <property type="entry name" value="CheY-like_superfamily"/>
</dbReference>
<gene>
    <name evidence="8" type="ORF">ACFFVI_01750</name>
</gene>
<evidence type="ECO:0000259" key="7">
    <source>
        <dbReference type="PROSITE" id="PS50110"/>
    </source>
</evidence>
<organism evidence="8 9">
    <name type="scientific">Kineococcus gynurae</name>
    <dbReference type="NCBI Taxonomy" id="452979"/>
    <lineage>
        <taxon>Bacteria</taxon>
        <taxon>Bacillati</taxon>
        <taxon>Actinomycetota</taxon>
        <taxon>Actinomycetes</taxon>
        <taxon>Kineosporiales</taxon>
        <taxon>Kineosporiaceae</taxon>
        <taxon>Kineococcus</taxon>
    </lineage>
</organism>
<dbReference type="InterPro" id="IPR058245">
    <property type="entry name" value="NreC/VraR/RcsB-like_REC"/>
</dbReference>
<dbReference type="SUPFAM" id="SSF46894">
    <property type="entry name" value="C-terminal effector domain of the bipartite response regulators"/>
    <property type="match status" value="1"/>
</dbReference>
<dbReference type="CDD" id="cd17535">
    <property type="entry name" value="REC_NarL-like"/>
    <property type="match status" value="1"/>
</dbReference>
<protein>
    <submittedName>
        <fullName evidence="8">Response regulator</fullName>
    </submittedName>
</protein>
<dbReference type="Gene3D" id="3.40.50.2300">
    <property type="match status" value="1"/>
</dbReference>
<dbReference type="InterPro" id="IPR001789">
    <property type="entry name" value="Sig_transdc_resp-reg_receiver"/>
</dbReference>
<evidence type="ECO:0000256" key="1">
    <source>
        <dbReference type="ARBA" id="ARBA00022553"/>
    </source>
</evidence>
<feature type="region of interest" description="Disordered" evidence="6">
    <location>
        <begin position="1"/>
        <end position="31"/>
    </location>
</feature>
<evidence type="ECO:0000313" key="8">
    <source>
        <dbReference type="EMBL" id="MFB9375682.1"/>
    </source>
</evidence>
<evidence type="ECO:0000256" key="6">
    <source>
        <dbReference type="SAM" id="MobiDB-lite"/>
    </source>
</evidence>
<proteinExistence type="predicted"/>
<keyword evidence="3" id="KW-0238">DNA-binding</keyword>
<dbReference type="InterPro" id="IPR039420">
    <property type="entry name" value="WalR-like"/>
</dbReference>